<dbReference type="Proteomes" id="UP000002586">
    <property type="component" value="Chromosome"/>
</dbReference>
<dbReference type="Pfam" id="PF22725">
    <property type="entry name" value="GFO_IDH_MocA_C3"/>
    <property type="match status" value="1"/>
</dbReference>
<dbReference type="GO" id="GO:0000166">
    <property type="term" value="F:nucleotide binding"/>
    <property type="evidence" value="ECO:0007669"/>
    <property type="project" value="InterPro"/>
</dbReference>
<dbReference type="Gene3D" id="3.40.50.720">
    <property type="entry name" value="NAD(P)-binding Rossmann-like Domain"/>
    <property type="match status" value="1"/>
</dbReference>
<accession>A0L7R0</accession>
<dbReference type="PANTHER" id="PTHR43377:SF6">
    <property type="entry name" value="GFO_IDH_MOCA-LIKE OXIDOREDUCTASE N-TERMINAL DOMAIN-CONTAINING PROTEIN"/>
    <property type="match status" value="1"/>
</dbReference>
<dbReference type="PANTHER" id="PTHR43377">
    <property type="entry name" value="BILIVERDIN REDUCTASE A"/>
    <property type="match status" value="1"/>
</dbReference>
<dbReference type="STRING" id="156889.Mmc1_1494"/>
<dbReference type="InterPro" id="IPR036291">
    <property type="entry name" value="NAD(P)-bd_dom_sf"/>
</dbReference>
<evidence type="ECO:0000259" key="2">
    <source>
        <dbReference type="Pfam" id="PF22725"/>
    </source>
</evidence>
<dbReference type="eggNOG" id="COG0673">
    <property type="taxonomic scope" value="Bacteria"/>
</dbReference>
<reference evidence="4" key="1">
    <citation type="journal article" date="2009" name="Appl. Environ. Microbiol.">
        <title>Complete genome sequence of the chemolithoautotrophic marine magnetotactic coccus strain MC-1.</title>
        <authorList>
            <person name="Schubbe S."/>
            <person name="Williams T.J."/>
            <person name="Xie G."/>
            <person name="Kiss H.E."/>
            <person name="Brettin T.S."/>
            <person name="Martinez D."/>
            <person name="Ross C.A."/>
            <person name="Schuler D."/>
            <person name="Cox B.L."/>
            <person name="Nealson K.H."/>
            <person name="Bazylinski D.A."/>
        </authorList>
    </citation>
    <scope>NUCLEOTIDE SEQUENCE [LARGE SCALE GENOMIC DNA]</scope>
    <source>
        <strain evidence="4">ATCC BAA-1437 / JCM 17883 / MC-1</strain>
    </source>
</reference>
<gene>
    <name evidence="3" type="ordered locus">Mmc1_1494</name>
</gene>
<dbReference type="Gene3D" id="3.30.360.10">
    <property type="entry name" value="Dihydrodipicolinate Reductase, domain 2"/>
    <property type="match status" value="1"/>
</dbReference>
<evidence type="ECO:0000259" key="1">
    <source>
        <dbReference type="Pfam" id="PF01408"/>
    </source>
</evidence>
<protein>
    <submittedName>
        <fullName evidence="3">Oxidoreductase domain protein</fullName>
    </submittedName>
</protein>
<dbReference type="RefSeq" id="WP_011713156.1">
    <property type="nucleotide sequence ID" value="NC_008576.1"/>
</dbReference>
<feature type="domain" description="Gfo/Idh/MocA-like oxidoreductase N-terminal" evidence="1">
    <location>
        <begin position="4"/>
        <end position="122"/>
    </location>
</feature>
<dbReference type="AlphaFoldDB" id="A0L7R0"/>
<dbReference type="Pfam" id="PF01408">
    <property type="entry name" value="GFO_IDH_MocA"/>
    <property type="match status" value="1"/>
</dbReference>
<name>A0L7R0_MAGMM</name>
<dbReference type="InterPro" id="IPR055170">
    <property type="entry name" value="GFO_IDH_MocA-like_dom"/>
</dbReference>
<dbReference type="SUPFAM" id="SSF51735">
    <property type="entry name" value="NAD(P)-binding Rossmann-fold domains"/>
    <property type="match status" value="1"/>
</dbReference>
<feature type="domain" description="GFO/IDH/MocA-like oxidoreductase" evidence="2">
    <location>
        <begin position="130"/>
        <end position="240"/>
    </location>
</feature>
<dbReference type="KEGG" id="mgm:Mmc1_1494"/>
<proteinExistence type="predicted"/>
<dbReference type="HOGENOM" id="CLU_023194_10_0_5"/>
<evidence type="ECO:0000313" key="3">
    <source>
        <dbReference type="EMBL" id="ABK44003.1"/>
    </source>
</evidence>
<dbReference type="EMBL" id="CP000471">
    <property type="protein sequence ID" value="ABK44003.1"/>
    <property type="molecule type" value="Genomic_DNA"/>
</dbReference>
<evidence type="ECO:0000313" key="4">
    <source>
        <dbReference type="Proteomes" id="UP000002586"/>
    </source>
</evidence>
<keyword evidence="4" id="KW-1185">Reference proteome</keyword>
<dbReference type="SUPFAM" id="SSF55347">
    <property type="entry name" value="Glyceraldehyde-3-phosphate dehydrogenase-like, C-terminal domain"/>
    <property type="match status" value="1"/>
</dbReference>
<sequence length="329" mass="37282">MTVGIGLIGFGPWGEVLYKEVGNHPAFSIAAIYDRNREHQLKLQEQGLGHMLTESADALISHRKVDMVMVATQVTEHANLVFKSLQAGRHVWVEKPICEHRDEANAMRKLAKKEQRVLFVDHTQLYCPAFDRIRQMVRGGELGRIRQVRTWRANFGRFAKDSDVLGQLLYHDIYLVQALFPQVELLRLSSSGSDLMIHGQWDTVNCSVMLANGVMVDMMASLTHPEKARSMSIMGEKGALVWEDSPNSEVRLYRHKVERHDYGEALTVTLDKEPLCIDPPSTPTPLQRALDHMLSSIHRGEQPESSVPEAVEVLNWMRRIRGICAHSGF</sequence>
<reference evidence="3 4" key="2">
    <citation type="journal article" date="2012" name="Int. J. Syst. Evol. Microbiol.">
        <title>Magnetococcus marinus gen. nov., sp. nov., a marine, magnetotactic bacterium that represents a novel lineage (Magnetococcaceae fam. nov.; Magnetococcales ord. nov.) at the base of the Alphaproteobacteria.</title>
        <authorList>
            <person name="Bazylinski D.A."/>
            <person name="Williams T.J."/>
            <person name="Lefevre C.T."/>
            <person name="Berg R.J."/>
            <person name="Zhang C.L."/>
            <person name="Bowser S.S."/>
            <person name="Dean A.J."/>
            <person name="Beveridge T.J."/>
        </authorList>
    </citation>
    <scope>NUCLEOTIDE SEQUENCE [LARGE SCALE GENOMIC DNA]</scope>
    <source>
        <strain evidence="4">ATCC BAA-1437 / JCM 17883 / MC-1</strain>
    </source>
</reference>
<dbReference type="OrthoDB" id="9815825at2"/>
<dbReference type="InterPro" id="IPR000683">
    <property type="entry name" value="Gfo/Idh/MocA-like_OxRdtase_N"/>
</dbReference>
<dbReference type="InterPro" id="IPR051450">
    <property type="entry name" value="Gfo/Idh/MocA_Oxidoreductases"/>
</dbReference>
<organism evidence="3 4">
    <name type="scientific">Magnetococcus marinus (strain ATCC BAA-1437 / JCM 17883 / MC-1)</name>
    <dbReference type="NCBI Taxonomy" id="156889"/>
    <lineage>
        <taxon>Bacteria</taxon>
        <taxon>Pseudomonadati</taxon>
        <taxon>Pseudomonadota</taxon>
        <taxon>Magnetococcia</taxon>
        <taxon>Magnetococcales</taxon>
        <taxon>Magnetococcaceae</taxon>
        <taxon>Magnetococcus</taxon>
    </lineage>
</organism>